<organism evidence="1">
    <name type="scientific">hydrothermal vent metagenome</name>
    <dbReference type="NCBI Taxonomy" id="652676"/>
    <lineage>
        <taxon>unclassified sequences</taxon>
        <taxon>metagenomes</taxon>
        <taxon>ecological metagenomes</taxon>
    </lineage>
</organism>
<reference evidence="1" key="1">
    <citation type="submission" date="2018-06" db="EMBL/GenBank/DDBJ databases">
        <authorList>
            <person name="Zhirakovskaya E."/>
        </authorList>
    </citation>
    <scope>NUCLEOTIDE SEQUENCE</scope>
</reference>
<evidence type="ECO:0000313" key="1">
    <source>
        <dbReference type="EMBL" id="VAX24526.1"/>
    </source>
</evidence>
<name>A0A3B1C1Y4_9ZZZZ</name>
<accession>A0A3B1C1Y4</accession>
<dbReference type="EMBL" id="UOGC01000166">
    <property type="protein sequence ID" value="VAX24526.1"/>
    <property type="molecule type" value="Genomic_DNA"/>
</dbReference>
<sequence>MGRTIVNSAMRTLNMEPEISVFKSRAGTFTLEAYFGKVRMAGFTGTLIANLEAGNMWLAEAEKTAVKRENAQNGAMKIILSSVNYRSAMLMTITALTYIPSVNLDADMVKGRFGEPVEKITLNDNSERWLYPDKGLLVAINKNGKEVFEYVRPADFEKIAQPLARE</sequence>
<gene>
    <name evidence="1" type="ORF">MNBD_NITROSPINAE01-607</name>
</gene>
<dbReference type="AlphaFoldDB" id="A0A3B1C1Y4"/>
<protein>
    <submittedName>
        <fullName evidence="1">Uncharacterized protein</fullName>
    </submittedName>
</protein>
<proteinExistence type="predicted"/>